<evidence type="ECO:0000313" key="1">
    <source>
        <dbReference type="EMBL" id="GFZ14382.1"/>
    </source>
</evidence>
<dbReference type="EMBL" id="BJWL01000024">
    <property type="protein sequence ID" value="GFZ14382.1"/>
    <property type="molecule type" value="Genomic_DNA"/>
</dbReference>
<name>A0A7J0GUB7_9ERIC</name>
<protein>
    <submittedName>
        <fullName evidence="1">Uncharacterized protein</fullName>
    </submittedName>
</protein>
<keyword evidence="2" id="KW-1185">Reference proteome</keyword>
<dbReference type="AlphaFoldDB" id="A0A7J0GUB7"/>
<accession>A0A7J0GUB7</accession>
<dbReference type="Proteomes" id="UP000585474">
    <property type="component" value="Unassembled WGS sequence"/>
</dbReference>
<gene>
    <name evidence="1" type="ORF">Acr_24g0005720</name>
</gene>
<organism evidence="1 2">
    <name type="scientific">Actinidia rufa</name>
    <dbReference type="NCBI Taxonomy" id="165716"/>
    <lineage>
        <taxon>Eukaryota</taxon>
        <taxon>Viridiplantae</taxon>
        <taxon>Streptophyta</taxon>
        <taxon>Embryophyta</taxon>
        <taxon>Tracheophyta</taxon>
        <taxon>Spermatophyta</taxon>
        <taxon>Magnoliopsida</taxon>
        <taxon>eudicotyledons</taxon>
        <taxon>Gunneridae</taxon>
        <taxon>Pentapetalae</taxon>
        <taxon>asterids</taxon>
        <taxon>Ericales</taxon>
        <taxon>Actinidiaceae</taxon>
        <taxon>Actinidia</taxon>
    </lineage>
</organism>
<evidence type="ECO:0000313" key="2">
    <source>
        <dbReference type="Proteomes" id="UP000585474"/>
    </source>
</evidence>
<proteinExistence type="predicted"/>
<comment type="caution">
    <text evidence="1">The sequence shown here is derived from an EMBL/GenBank/DDBJ whole genome shotgun (WGS) entry which is preliminary data.</text>
</comment>
<reference evidence="1 2" key="1">
    <citation type="submission" date="2019-07" db="EMBL/GenBank/DDBJ databases">
        <title>De Novo Assembly of kiwifruit Actinidia rufa.</title>
        <authorList>
            <person name="Sugita-Konishi S."/>
            <person name="Sato K."/>
            <person name="Mori E."/>
            <person name="Abe Y."/>
            <person name="Kisaki G."/>
            <person name="Hamano K."/>
            <person name="Suezawa K."/>
            <person name="Otani M."/>
            <person name="Fukuda T."/>
            <person name="Manabe T."/>
            <person name="Gomi K."/>
            <person name="Tabuchi M."/>
            <person name="Akimitsu K."/>
            <person name="Kataoka I."/>
        </authorList>
    </citation>
    <scope>NUCLEOTIDE SEQUENCE [LARGE SCALE GENOMIC DNA]</scope>
    <source>
        <strain evidence="2">cv. Fuchu</strain>
    </source>
</reference>
<sequence length="96" mass="11074">MEVETLLHGVRDYRFAKDVFISFNQEVLQCSGINVQEWLRNVSDSFCSNEFAFTLMVCWRLWGNQNDVVHNNNHSSAEGITKSASEILVAFVEMNR</sequence>